<comment type="caution">
    <text evidence="1">The sequence shown here is derived from an EMBL/GenBank/DDBJ whole genome shotgun (WGS) entry which is preliminary data.</text>
</comment>
<accession>A0A9W8NAN8</accession>
<name>A0A9W8NAN8_9PEZI</name>
<organism evidence="1 2">
    <name type="scientific">Xylaria arbuscula</name>
    <dbReference type="NCBI Taxonomy" id="114810"/>
    <lineage>
        <taxon>Eukaryota</taxon>
        <taxon>Fungi</taxon>
        <taxon>Dikarya</taxon>
        <taxon>Ascomycota</taxon>
        <taxon>Pezizomycotina</taxon>
        <taxon>Sordariomycetes</taxon>
        <taxon>Xylariomycetidae</taxon>
        <taxon>Xylariales</taxon>
        <taxon>Xylariaceae</taxon>
        <taxon>Xylaria</taxon>
    </lineage>
</organism>
<evidence type="ECO:0000313" key="2">
    <source>
        <dbReference type="Proteomes" id="UP001148614"/>
    </source>
</evidence>
<keyword evidence="2" id="KW-1185">Reference proteome</keyword>
<proteinExistence type="predicted"/>
<gene>
    <name evidence="1" type="ORF">NPX13_g7341</name>
</gene>
<dbReference type="EMBL" id="JANPWZ010001430">
    <property type="protein sequence ID" value="KAJ3565865.1"/>
    <property type="molecule type" value="Genomic_DNA"/>
</dbReference>
<protein>
    <submittedName>
        <fullName evidence="1">Uncharacterized protein</fullName>
    </submittedName>
</protein>
<reference evidence="1" key="1">
    <citation type="submission" date="2022-07" db="EMBL/GenBank/DDBJ databases">
        <title>Genome Sequence of Xylaria arbuscula.</title>
        <authorList>
            <person name="Buettner E."/>
        </authorList>
    </citation>
    <scope>NUCLEOTIDE SEQUENCE</scope>
    <source>
        <strain evidence="1">VT107</strain>
    </source>
</reference>
<dbReference type="AlphaFoldDB" id="A0A9W8NAN8"/>
<sequence>MEDAVRPNDEAFKAYYEKGYATWFRLWEKANRDYNIPEACLQFDNIYPQHPFFTTGLQVDDSGSVFAKTCWVPAEECCDLTSFEQQFQLHTTLSRPVTISLREDSWPFPKWLQEDSHLTVLVLAWAYVLSARWAEIIPRASAIEYLESMAPWNFKPTGEQKEGNLPTVVLDVGDVNDKAARWWSAILAPGQGWKGRIPHERYTLQPPWATKIEADASFTLAGADISEKFISSSPASCTDAVAYIEEYVAIHNADRHSRIAFATALLLPLANMERRKVTLPLSQPSGRKGYRTPPLQFPIWGKDLSQLDRLLTLSCNFHGLRAILGSIFYESDIPSNLCGAWIQGTAALLQSDLVRDPHILASIIFHRSPQIACLWLGGIVSGAHLSFIRSRFGLFEMLSFNRIDLQEAVWTGTLQSFIQEPVSRVPEESTHISRADECRLMYLSQELDKETRPCYPYPPFGDIPICDAALVVQAHARCPGNHCLRYSSITWPCESGRKEVQAASELLLVAPTPRTNDGLHESSIEINYEKLDRVKDQSDSVTRNIFLWMREMDGYPVSEREIYRHELIWDSDDSDSESLHAEGDGMSTAGWNTPMRTGKWLSGVATKRCNSF</sequence>
<dbReference type="Proteomes" id="UP001148614">
    <property type="component" value="Unassembled WGS sequence"/>
</dbReference>
<evidence type="ECO:0000313" key="1">
    <source>
        <dbReference type="EMBL" id="KAJ3565865.1"/>
    </source>
</evidence>